<evidence type="ECO:0000256" key="2">
    <source>
        <dbReference type="ARBA" id="ARBA00022692"/>
    </source>
</evidence>
<dbReference type="EMBL" id="CP040760">
    <property type="protein sequence ID" value="QDA35957.1"/>
    <property type="molecule type" value="Genomic_DNA"/>
</dbReference>
<keyword evidence="2 5" id="KW-0812">Transmembrane</keyword>
<dbReference type="Pfam" id="PF00924">
    <property type="entry name" value="MS_channel_2nd"/>
    <property type="match status" value="1"/>
</dbReference>
<feature type="transmembrane region" description="Helical" evidence="5">
    <location>
        <begin position="135"/>
        <end position="156"/>
    </location>
</feature>
<reference evidence="8" key="1">
    <citation type="submission" date="2019-05" db="EMBL/GenBank/DDBJ databases">
        <title>Tamlana fucoidanivorans sp. nov., isolated from the surface of algae collected from Fujian province in China.</title>
        <authorList>
            <person name="Li J."/>
        </authorList>
    </citation>
    <scope>NUCLEOTIDE SEQUENCE [LARGE SCALE GENOMIC DNA]</scope>
    <source>
        <strain evidence="8">2251</strain>
        <plasmid evidence="8">unnamed6</plasmid>
    </source>
</reference>
<dbReference type="KEGG" id="plia:E4191_17540"/>
<geneLocation type="plasmid" evidence="7 8">
    <name>unnamed6</name>
</geneLocation>
<evidence type="ECO:0000313" key="7">
    <source>
        <dbReference type="EMBL" id="QDA35957.1"/>
    </source>
</evidence>
<dbReference type="PANTHER" id="PTHR30566">
    <property type="entry name" value="YNAI-RELATED MECHANOSENSITIVE ION CHANNEL"/>
    <property type="match status" value="1"/>
</dbReference>
<dbReference type="GO" id="GO:0016020">
    <property type="term" value="C:membrane"/>
    <property type="evidence" value="ECO:0007669"/>
    <property type="project" value="UniProtKB-SubCell"/>
</dbReference>
<dbReference type="InterPro" id="IPR006685">
    <property type="entry name" value="MscS_channel_2nd"/>
</dbReference>
<organism evidence="7 8">
    <name type="scientific">Paracoccus liaowanqingii</name>
    <dbReference type="NCBI Taxonomy" id="2560053"/>
    <lineage>
        <taxon>Bacteria</taxon>
        <taxon>Pseudomonadati</taxon>
        <taxon>Pseudomonadota</taxon>
        <taxon>Alphaproteobacteria</taxon>
        <taxon>Rhodobacterales</taxon>
        <taxon>Paracoccaceae</taxon>
        <taxon>Paracoccus</taxon>
    </lineage>
</organism>
<dbReference type="InterPro" id="IPR023408">
    <property type="entry name" value="MscS_beta-dom_sf"/>
</dbReference>
<dbReference type="GO" id="GO:0008381">
    <property type="term" value="F:mechanosensitive monoatomic ion channel activity"/>
    <property type="evidence" value="ECO:0007669"/>
    <property type="project" value="UniProtKB-ARBA"/>
</dbReference>
<evidence type="ECO:0000313" key="8">
    <source>
        <dbReference type="Proteomes" id="UP000296374"/>
    </source>
</evidence>
<dbReference type="AlphaFoldDB" id="A0A4Y5SR37"/>
<keyword evidence="7" id="KW-0614">Plasmid</keyword>
<dbReference type="Proteomes" id="UP000296374">
    <property type="component" value="Plasmid unnamed6"/>
</dbReference>
<keyword evidence="4 5" id="KW-0472">Membrane</keyword>
<evidence type="ECO:0000256" key="1">
    <source>
        <dbReference type="ARBA" id="ARBA00004370"/>
    </source>
</evidence>
<proteinExistence type="predicted"/>
<feature type="transmembrane region" description="Helical" evidence="5">
    <location>
        <begin position="162"/>
        <end position="181"/>
    </location>
</feature>
<dbReference type="Gene3D" id="2.30.30.60">
    <property type="match status" value="1"/>
</dbReference>
<comment type="subcellular location">
    <subcellularLocation>
        <location evidence="1">Membrane</location>
    </subcellularLocation>
</comment>
<evidence type="ECO:0000259" key="6">
    <source>
        <dbReference type="Pfam" id="PF00924"/>
    </source>
</evidence>
<evidence type="ECO:0000256" key="5">
    <source>
        <dbReference type="SAM" id="Phobius"/>
    </source>
</evidence>
<gene>
    <name evidence="7" type="ORF">E4191_17540</name>
</gene>
<feature type="domain" description="Mechanosensitive ion channel MscS" evidence="6">
    <location>
        <begin position="184"/>
        <end position="250"/>
    </location>
</feature>
<feature type="transmembrane region" description="Helical" evidence="5">
    <location>
        <begin position="88"/>
        <end position="114"/>
    </location>
</feature>
<dbReference type="SUPFAM" id="SSF50182">
    <property type="entry name" value="Sm-like ribonucleoproteins"/>
    <property type="match status" value="1"/>
</dbReference>
<sequence length="374" mass="42004">MYVKHEVSMSRWTDTALIFVTAVVVSWVGWMLIDRFALRLISRRSDFWRPLLARSRGPVQLALVIVALSVAARGAPLTPEEGTMLRHALFLCFVACFTLVARSALQIWVALHLRRFRIDVEDNLLARKHVTQSRILQQVGSILIVTIGISAALMSFEGVRQYGVSLLASAGAAGLVAGLALQPVLRNLFAGIQLAITQPIRIDDAVIVEGEWGNVEEIGGTYVVIRIWDKRRLIVPLSYFMDQPFQNWTRSDAALIGVVMIYVDYATDIPALRTEAERIVRDSPLWDRDVFALQVTDFRETVTEVRILASARNAGRAFDLRCEVREHLLAYLQNTQPRAMPRRRGSMNVDVSTLDSADRSRLTDSLAAWFVDEA</sequence>
<dbReference type="Gene3D" id="1.10.287.1260">
    <property type="match status" value="1"/>
</dbReference>
<keyword evidence="3 5" id="KW-1133">Transmembrane helix</keyword>
<feature type="transmembrane region" description="Helical" evidence="5">
    <location>
        <begin position="16"/>
        <end position="38"/>
    </location>
</feature>
<accession>A0A4Y5SR37</accession>
<dbReference type="PANTHER" id="PTHR30566:SF25">
    <property type="entry name" value="INNER MEMBRANE PROTEIN"/>
    <property type="match status" value="1"/>
</dbReference>
<dbReference type="InterPro" id="IPR010920">
    <property type="entry name" value="LSM_dom_sf"/>
</dbReference>
<evidence type="ECO:0000256" key="4">
    <source>
        <dbReference type="ARBA" id="ARBA00023136"/>
    </source>
</evidence>
<protein>
    <submittedName>
        <fullName evidence="7">Mechanosensitive ion channel family protein</fullName>
    </submittedName>
</protein>
<evidence type="ECO:0000256" key="3">
    <source>
        <dbReference type="ARBA" id="ARBA00022989"/>
    </source>
</evidence>
<name>A0A4Y5SR37_9RHOB</name>